<dbReference type="InterPro" id="IPR008719">
    <property type="entry name" value="N2O_reductase_NosL"/>
</dbReference>
<dbReference type="PANTHER" id="PTHR41247:SF1">
    <property type="entry name" value="HTH-TYPE TRANSCRIPTIONAL REPRESSOR YCNK"/>
    <property type="match status" value="1"/>
</dbReference>
<evidence type="ECO:0008006" key="5">
    <source>
        <dbReference type="Google" id="ProtNLM"/>
    </source>
</evidence>
<dbReference type="PROSITE" id="PS51257">
    <property type="entry name" value="PROKAR_LIPOPROTEIN"/>
    <property type="match status" value="1"/>
</dbReference>
<name>A0A1R1C7M7_PAEAM</name>
<evidence type="ECO:0000313" key="4">
    <source>
        <dbReference type="Proteomes" id="UP000187134"/>
    </source>
</evidence>
<evidence type="ECO:0000256" key="2">
    <source>
        <dbReference type="SAM" id="SignalP"/>
    </source>
</evidence>
<keyword evidence="2" id="KW-0732">Signal</keyword>
<feature type="region of interest" description="Disordered" evidence="1">
    <location>
        <begin position="158"/>
        <end position="189"/>
    </location>
</feature>
<sequence>MNRRWTLVMVLMFGMVLLTACGTKYAALPINEDVDICAICKMQVKDDAYATQLTTKDGQNYKFDDIGCMNQWKTENGTDNIGMDYVRDYNDKEWIEYSKATYVYDASLRTPMAYGILNFKDKPSAEAFIAEQGVGTIMTAEDLASHDWKQNTENMDMMGEHGHDAHGHGEEGANEGTHQEGEMEEESVH</sequence>
<accession>A0A1R1C7M7</accession>
<dbReference type="Pfam" id="PF05573">
    <property type="entry name" value="NosL"/>
    <property type="match status" value="1"/>
</dbReference>
<comment type="caution">
    <text evidence="3">The sequence shown here is derived from an EMBL/GenBank/DDBJ whole genome shotgun (WGS) entry which is preliminary data.</text>
</comment>
<proteinExistence type="predicted"/>
<organism evidence="3 4">
    <name type="scientific">Paenibacillus amylolyticus</name>
    <dbReference type="NCBI Taxonomy" id="1451"/>
    <lineage>
        <taxon>Bacteria</taxon>
        <taxon>Bacillati</taxon>
        <taxon>Bacillota</taxon>
        <taxon>Bacilli</taxon>
        <taxon>Bacillales</taxon>
        <taxon>Paenibacillaceae</taxon>
        <taxon>Paenibacillus</taxon>
    </lineage>
</organism>
<dbReference type="AlphaFoldDB" id="A0A1R1C7M7"/>
<dbReference type="SUPFAM" id="SSF160387">
    <property type="entry name" value="NosL/MerB-like"/>
    <property type="match status" value="1"/>
</dbReference>
<evidence type="ECO:0000256" key="1">
    <source>
        <dbReference type="SAM" id="MobiDB-lite"/>
    </source>
</evidence>
<dbReference type="EMBL" id="MRTJ01000001">
    <property type="protein sequence ID" value="OMF18152.1"/>
    <property type="molecule type" value="Genomic_DNA"/>
</dbReference>
<gene>
    <name evidence="3" type="ORF">BK131_08020</name>
</gene>
<protein>
    <recommendedName>
        <fullName evidence="5">Copper chaperone NosL</fullName>
    </recommendedName>
</protein>
<dbReference type="PANTHER" id="PTHR41247">
    <property type="entry name" value="HTH-TYPE TRANSCRIPTIONAL REPRESSOR YCNK"/>
    <property type="match status" value="1"/>
</dbReference>
<evidence type="ECO:0000313" key="3">
    <source>
        <dbReference type="EMBL" id="OMF18152.1"/>
    </source>
</evidence>
<feature type="chain" id="PRO_5012616096" description="Copper chaperone NosL" evidence="2">
    <location>
        <begin position="27"/>
        <end position="189"/>
    </location>
</feature>
<feature type="signal peptide" evidence="2">
    <location>
        <begin position="1"/>
        <end position="26"/>
    </location>
</feature>
<reference evidence="3 4" key="1">
    <citation type="submission" date="2016-11" db="EMBL/GenBank/DDBJ databases">
        <title>Paenibacillus species isolates.</title>
        <authorList>
            <person name="Beno S.M."/>
        </authorList>
    </citation>
    <scope>NUCLEOTIDE SEQUENCE [LARGE SCALE GENOMIC DNA]</scope>
    <source>
        <strain evidence="3 4">FSL H8-0246</strain>
    </source>
</reference>
<dbReference type="Proteomes" id="UP000187134">
    <property type="component" value="Unassembled WGS sequence"/>
</dbReference>